<evidence type="ECO:0000313" key="1">
    <source>
        <dbReference type="EMBL" id="SNR38988.1"/>
    </source>
</evidence>
<protein>
    <submittedName>
        <fullName evidence="1">Uncharacterized protein</fullName>
    </submittedName>
</protein>
<reference evidence="1 2" key="1">
    <citation type="submission" date="2017-06" db="EMBL/GenBank/DDBJ databases">
        <authorList>
            <person name="Kim H.J."/>
            <person name="Triplett B.A."/>
        </authorList>
    </citation>
    <scope>NUCLEOTIDE SEQUENCE [LARGE SCALE GENOMIC DNA]</scope>
    <source>
        <strain evidence="1 2">DSM 44272</strain>
    </source>
</reference>
<evidence type="ECO:0000313" key="2">
    <source>
        <dbReference type="Proteomes" id="UP000198403"/>
    </source>
</evidence>
<organism evidence="1 2">
    <name type="scientific">Blastococcus mobilis</name>
    <dbReference type="NCBI Taxonomy" id="1938746"/>
    <lineage>
        <taxon>Bacteria</taxon>
        <taxon>Bacillati</taxon>
        <taxon>Actinomycetota</taxon>
        <taxon>Actinomycetes</taxon>
        <taxon>Geodermatophilales</taxon>
        <taxon>Geodermatophilaceae</taxon>
        <taxon>Blastococcus</taxon>
    </lineage>
</organism>
<sequence length="79" mass="8800">MTAIPSDAQLIATAQALVPGIDGAQVIHFLRLQAEEVSFEIEDVRYKAEEIVDRLRELYETRAHFEDAADRLEAALSGD</sequence>
<proteinExistence type="predicted"/>
<keyword evidence="2" id="KW-1185">Reference proteome</keyword>
<dbReference type="Proteomes" id="UP000198403">
    <property type="component" value="Unassembled WGS sequence"/>
</dbReference>
<dbReference type="RefSeq" id="WP_089335741.1">
    <property type="nucleotide sequence ID" value="NZ_FZNO01000005.1"/>
</dbReference>
<gene>
    <name evidence="1" type="ORF">SAMN06272737_105142</name>
</gene>
<dbReference type="EMBL" id="FZNO01000005">
    <property type="protein sequence ID" value="SNR38988.1"/>
    <property type="molecule type" value="Genomic_DNA"/>
</dbReference>
<accession>A0A238VXM2</accession>
<dbReference type="AlphaFoldDB" id="A0A238VXM2"/>
<name>A0A238VXM2_9ACTN</name>